<dbReference type="AlphaFoldDB" id="A0A9D4ZNJ7"/>
<keyword evidence="4" id="KW-1185">Reference proteome</keyword>
<dbReference type="Proteomes" id="UP000886520">
    <property type="component" value="Chromosome 5"/>
</dbReference>
<evidence type="ECO:0000313" key="3">
    <source>
        <dbReference type="EMBL" id="KAI5079946.1"/>
    </source>
</evidence>
<evidence type="ECO:0000256" key="1">
    <source>
        <dbReference type="SAM" id="MobiDB-lite"/>
    </source>
</evidence>
<proteinExistence type="predicted"/>
<organism evidence="3 4">
    <name type="scientific">Adiantum capillus-veneris</name>
    <name type="common">Maidenhair fern</name>
    <dbReference type="NCBI Taxonomy" id="13818"/>
    <lineage>
        <taxon>Eukaryota</taxon>
        <taxon>Viridiplantae</taxon>
        <taxon>Streptophyta</taxon>
        <taxon>Embryophyta</taxon>
        <taxon>Tracheophyta</taxon>
        <taxon>Polypodiopsida</taxon>
        <taxon>Polypodiidae</taxon>
        <taxon>Polypodiales</taxon>
        <taxon>Pteridineae</taxon>
        <taxon>Pteridaceae</taxon>
        <taxon>Vittarioideae</taxon>
        <taxon>Adiantum</taxon>
    </lineage>
</organism>
<comment type="caution">
    <text evidence="3">The sequence shown here is derived from an EMBL/GenBank/DDBJ whole genome shotgun (WGS) entry which is preliminary data.</text>
</comment>
<feature type="chain" id="PRO_5038932541" description="Secreted protein" evidence="2">
    <location>
        <begin position="29"/>
        <end position="71"/>
    </location>
</feature>
<evidence type="ECO:0000256" key="2">
    <source>
        <dbReference type="SAM" id="SignalP"/>
    </source>
</evidence>
<name>A0A9D4ZNJ7_ADICA</name>
<keyword evidence="2" id="KW-0732">Signal</keyword>
<reference evidence="3 4" key="1">
    <citation type="submission" date="2021-01" db="EMBL/GenBank/DDBJ databases">
        <title>Adiantum capillus-veneris genome.</title>
        <authorList>
            <person name="Fang Y."/>
            <person name="Liao Q."/>
        </authorList>
    </citation>
    <scope>NUCLEOTIDE SEQUENCE [LARGE SCALE GENOMIC DNA]</scope>
    <source>
        <strain evidence="3">H3</strain>
        <tissue evidence="3">Leaf</tissue>
    </source>
</reference>
<gene>
    <name evidence="3" type="ORF">GOP47_0005425</name>
</gene>
<accession>A0A9D4ZNJ7</accession>
<evidence type="ECO:0008006" key="5">
    <source>
        <dbReference type="Google" id="ProtNLM"/>
    </source>
</evidence>
<protein>
    <recommendedName>
        <fullName evidence="5">Secreted protein</fullName>
    </recommendedName>
</protein>
<sequence length="71" mass="7571">MAPATAYGHPFSFPLFAACCSLVTIASSLDNPFTNVSAHRRKAPAHGDADPTQDDDGQSENAWHWAGEAIE</sequence>
<dbReference type="EMBL" id="JABFUD020000005">
    <property type="protein sequence ID" value="KAI5079946.1"/>
    <property type="molecule type" value="Genomic_DNA"/>
</dbReference>
<evidence type="ECO:0000313" key="4">
    <source>
        <dbReference type="Proteomes" id="UP000886520"/>
    </source>
</evidence>
<feature type="region of interest" description="Disordered" evidence="1">
    <location>
        <begin position="38"/>
        <end position="71"/>
    </location>
</feature>
<feature type="signal peptide" evidence="2">
    <location>
        <begin position="1"/>
        <end position="28"/>
    </location>
</feature>